<dbReference type="SUPFAM" id="SSF90123">
    <property type="entry name" value="ABC transporter transmembrane region"/>
    <property type="match status" value="1"/>
</dbReference>
<dbReference type="GO" id="GO:0034040">
    <property type="term" value="F:ATPase-coupled lipid transmembrane transporter activity"/>
    <property type="evidence" value="ECO:0007669"/>
    <property type="project" value="TreeGrafter"/>
</dbReference>
<dbReference type="GO" id="GO:0140359">
    <property type="term" value="F:ABC-type transporter activity"/>
    <property type="evidence" value="ECO:0007669"/>
    <property type="project" value="InterPro"/>
</dbReference>
<dbReference type="KEGG" id="kphy:AOZ06_16385"/>
<feature type="transmembrane region" description="Helical" evidence="6">
    <location>
        <begin position="48"/>
        <end position="70"/>
    </location>
</feature>
<evidence type="ECO:0000259" key="7">
    <source>
        <dbReference type="PROSITE" id="PS50929"/>
    </source>
</evidence>
<proteinExistence type="predicted"/>
<dbReference type="Pfam" id="PF00664">
    <property type="entry name" value="ABC_membrane"/>
    <property type="match status" value="1"/>
</dbReference>
<organism evidence="8 9">
    <name type="scientific">Kibdelosporangium phytohabitans</name>
    <dbReference type="NCBI Taxonomy" id="860235"/>
    <lineage>
        <taxon>Bacteria</taxon>
        <taxon>Bacillati</taxon>
        <taxon>Actinomycetota</taxon>
        <taxon>Actinomycetes</taxon>
        <taxon>Pseudonocardiales</taxon>
        <taxon>Pseudonocardiaceae</taxon>
        <taxon>Kibdelosporangium</taxon>
    </lineage>
</organism>
<comment type="subcellular location">
    <subcellularLocation>
        <location evidence="1">Cell membrane</location>
        <topology evidence="1">Multi-pass membrane protein</topology>
    </subcellularLocation>
</comment>
<dbReference type="GO" id="GO:0005886">
    <property type="term" value="C:plasma membrane"/>
    <property type="evidence" value="ECO:0007669"/>
    <property type="project" value="UniProtKB-SubCell"/>
</dbReference>
<accession>A0A0N9HT77</accession>
<dbReference type="Proteomes" id="UP000063699">
    <property type="component" value="Chromosome"/>
</dbReference>
<dbReference type="PANTHER" id="PTHR24221:SF654">
    <property type="entry name" value="ATP-BINDING CASSETTE SUB-FAMILY B MEMBER 6"/>
    <property type="match status" value="1"/>
</dbReference>
<dbReference type="Gene3D" id="3.40.50.300">
    <property type="entry name" value="P-loop containing nucleotide triphosphate hydrolases"/>
    <property type="match status" value="1"/>
</dbReference>
<dbReference type="InterPro" id="IPR027417">
    <property type="entry name" value="P-loop_NTPase"/>
</dbReference>
<evidence type="ECO:0000256" key="1">
    <source>
        <dbReference type="ARBA" id="ARBA00004651"/>
    </source>
</evidence>
<feature type="compositionally biased region" description="Polar residues" evidence="5">
    <location>
        <begin position="136"/>
        <end position="149"/>
    </location>
</feature>
<evidence type="ECO:0000256" key="2">
    <source>
        <dbReference type="ARBA" id="ARBA00022692"/>
    </source>
</evidence>
<feature type="transmembrane region" description="Helical" evidence="6">
    <location>
        <begin position="82"/>
        <end position="103"/>
    </location>
</feature>
<dbReference type="AlphaFoldDB" id="A0A0N9HT77"/>
<dbReference type="GO" id="GO:0005524">
    <property type="term" value="F:ATP binding"/>
    <property type="evidence" value="ECO:0007669"/>
    <property type="project" value="InterPro"/>
</dbReference>
<feature type="domain" description="ABC transmembrane type-1" evidence="7">
    <location>
        <begin position="1"/>
        <end position="105"/>
    </location>
</feature>
<dbReference type="OrthoDB" id="9806127at2"/>
<name>A0A0N9HT77_9PSEU</name>
<dbReference type="InterPro" id="IPR036640">
    <property type="entry name" value="ABC1_TM_sf"/>
</dbReference>
<evidence type="ECO:0000256" key="6">
    <source>
        <dbReference type="SAM" id="Phobius"/>
    </source>
</evidence>
<keyword evidence="9" id="KW-1185">Reference proteome</keyword>
<evidence type="ECO:0000256" key="5">
    <source>
        <dbReference type="SAM" id="MobiDB-lite"/>
    </source>
</evidence>
<reference evidence="8 9" key="1">
    <citation type="submission" date="2015-07" db="EMBL/GenBank/DDBJ databases">
        <title>Genome sequencing of Kibdelosporangium phytohabitans.</title>
        <authorList>
            <person name="Qin S."/>
            <person name="Xing K."/>
        </authorList>
    </citation>
    <scope>NUCLEOTIDE SEQUENCE [LARGE SCALE GENOMIC DNA]</scope>
    <source>
        <strain evidence="8 9">KLBMP1111</strain>
    </source>
</reference>
<evidence type="ECO:0000256" key="3">
    <source>
        <dbReference type="ARBA" id="ARBA00022989"/>
    </source>
</evidence>
<gene>
    <name evidence="8" type="ORF">AOZ06_16385</name>
</gene>
<keyword evidence="4 6" id="KW-0472">Membrane</keyword>
<protein>
    <recommendedName>
        <fullName evidence="7">ABC transmembrane type-1 domain-containing protein</fullName>
    </recommendedName>
</protein>
<keyword evidence="2 6" id="KW-0812">Transmembrane</keyword>
<dbReference type="PANTHER" id="PTHR24221">
    <property type="entry name" value="ATP-BINDING CASSETTE SUB-FAMILY B"/>
    <property type="match status" value="1"/>
</dbReference>
<evidence type="ECO:0000256" key="4">
    <source>
        <dbReference type="ARBA" id="ARBA00023136"/>
    </source>
</evidence>
<dbReference type="RefSeq" id="WP_054290182.1">
    <property type="nucleotide sequence ID" value="NZ_CP012752.1"/>
</dbReference>
<dbReference type="STRING" id="860235.AOZ06_16385"/>
<dbReference type="InterPro" id="IPR039421">
    <property type="entry name" value="Type_1_exporter"/>
</dbReference>
<sequence length="222" mass="23442">MSAELERALTAIRTVRAMGAEDREHARIADRAPATYHDNLRAARLDSIAGPAVTLSAHGSLIIVLIVGGLRVAHGQLTLAELVAFPLYVAMPTAGLFDLAATLQRGLAMLRRVHDMTNLPQETCELKPGPARPRKTTSPATTTSPNDSHTPPPALELRDVWFGYHPSRCVLRGVSFTVPQHGHVTLVGRSGAGNPPSSPSSNASTTPTAAAFCSTGKTCTPT</sequence>
<evidence type="ECO:0000313" key="8">
    <source>
        <dbReference type="EMBL" id="ALG08275.1"/>
    </source>
</evidence>
<dbReference type="PROSITE" id="PS50929">
    <property type="entry name" value="ABC_TM1F"/>
    <property type="match status" value="1"/>
</dbReference>
<feature type="compositionally biased region" description="Low complexity" evidence="5">
    <location>
        <begin position="192"/>
        <end position="211"/>
    </location>
</feature>
<feature type="region of interest" description="Disordered" evidence="5">
    <location>
        <begin position="121"/>
        <end position="152"/>
    </location>
</feature>
<dbReference type="EMBL" id="CP012752">
    <property type="protein sequence ID" value="ALG08275.1"/>
    <property type="molecule type" value="Genomic_DNA"/>
</dbReference>
<keyword evidence="3 6" id="KW-1133">Transmembrane helix</keyword>
<evidence type="ECO:0000313" key="9">
    <source>
        <dbReference type="Proteomes" id="UP000063699"/>
    </source>
</evidence>
<dbReference type="Gene3D" id="1.20.1560.10">
    <property type="entry name" value="ABC transporter type 1, transmembrane domain"/>
    <property type="match status" value="1"/>
</dbReference>
<dbReference type="InterPro" id="IPR011527">
    <property type="entry name" value="ABC1_TM_dom"/>
</dbReference>
<feature type="region of interest" description="Disordered" evidence="5">
    <location>
        <begin position="187"/>
        <end position="222"/>
    </location>
</feature>
<dbReference type="SUPFAM" id="SSF52540">
    <property type="entry name" value="P-loop containing nucleoside triphosphate hydrolases"/>
    <property type="match status" value="1"/>
</dbReference>